<geneLocation type="plasmid" evidence="1 2">
    <name>Cy782203</name>
</geneLocation>
<protein>
    <submittedName>
        <fullName evidence="1">Uncharacterized protein</fullName>
    </submittedName>
</protein>
<evidence type="ECO:0000313" key="2">
    <source>
        <dbReference type="Proteomes" id="UP000008206"/>
    </source>
</evidence>
<dbReference type="Proteomes" id="UP000008206">
    <property type="component" value="Plasmid Cy782203"/>
</dbReference>
<dbReference type="AlphaFoldDB" id="E0UN82"/>
<keyword evidence="2" id="KW-1185">Reference proteome</keyword>
<dbReference type="RefSeq" id="WP_013325538.1">
    <property type="nucleotide sequence ID" value="NC_014502.1"/>
</dbReference>
<sequence>MTFPDLPEKQLIRPQEIPLKYWNKLIEEIEKDISYIQENGAEDFYAENGFDLEISPDLEEAFSDIYKILALSREDTEWQDYCPECNSNRIIVGEGSAKCVDCDWQSFETDPPPYYDMIDTLIENPQTENFD</sequence>
<name>E0UN82_GLOV7</name>
<accession>E0UN82</accession>
<dbReference type="EMBL" id="CP002201">
    <property type="protein sequence ID" value="ADN18412.1"/>
    <property type="molecule type" value="Genomic_DNA"/>
</dbReference>
<dbReference type="HOGENOM" id="CLU_1924101_0_0_3"/>
<keyword evidence="1" id="KW-0614">Plasmid</keyword>
<dbReference type="KEGG" id="cyj:Cyan7822_6736"/>
<evidence type="ECO:0000313" key="1">
    <source>
        <dbReference type="EMBL" id="ADN18412.1"/>
    </source>
</evidence>
<gene>
    <name evidence="1" type="ordered locus">Cyan7822_6736</name>
</gene>
<organism evidence="1 2">
    <name type="scientific">Gloeothece verrucosa (strain PCC 7822)</name>
    <name type="common">Cyanothece sp. (strain PCC 7822)</name>
    <dbReference type="NCBI Taxonomy" id="497965"/>
    <lineage>
        <taxon>Bacteria</taxon>
        <taxon>Bacillati</taxon>
        <taxon>Cyanobacteriota</taxon>
        <taxon>Cyanophyceae</taxon>
        <taxon>Oscillatoriophycideae</taxon>
        <taxon>Chroococcales</taxon>
        <taxon>Aphanothecaceae</taxon>
        <taxon>Gloeothece</taxon>
        <taxon>Gloeothece verrucosa</taxon>
    </lineage>
</organism>
<proteinExistence type="predicted"/>
<reference evidence="2" key="1">
    <citation type="journal article" date="2011" name="MBio">
        <title>Novel metabolic attributes of the genus Cyanothece, comprising a group of unicellular nitrogen-fixing Cyanobacteria.</title>
        <authorList>
            <person name="Bandyopadhyay A."/>
            <person name="Elvitigala T."/>
            <person name="Welsh E."/>
            <person name="Stockel J."/>
            <person name="Liberton M."/>
            <person name="Min H."/>
            <person name="Sherman L.A."/>
            <person name="Pakrasi H.B."/>
        </authorList>
    </citation>
    <scope>NUCLEOTIDE SEQUENCE [LARGE SCALE GENOMIC DNA]</scope>
    <source>
        <strain evidence="2">PCC 7822</strain>
        <plasmid evidence="2">Cy782203</plasmid>
    </source>
</reference>